<protein>
    <submittedName>
        <fullName evidence="2">Uncharacterized protein</fullName>
    </submittedName>
</protein>
<evidence type="ECO:0000256" key="1">
    <source>
        <dbReference type="SAM" id="Phobius"/>
    </source>
</evidence>
<keyword evidence="1" id="KW-0472">Membrane</keyword>
<evidence type="ECO:0000313" key="3">
    <source>
        <dbReference type="Proteomes" id="UP000198629"/>
    </source>
</evidence>
<accession>A0A1G9A325</accession>
<keyword evidence="3" id="KW-1185">Reference proteome</keyword>
<organism evidence="2 3">
    <name type="scientific">Methylophilus rhizosphaerae</name>
    <dbReference type="NCBI Taxonomy" id="492660"/>
    <lineage>
        <taxon>Bacteria</taxon>
        <taxon>Pseudomonadati</taxon>
        <taxon>Pseudomonadota</taxon>
        <taxon>Betaproteobacteria</taxon>
        <taxon>Nitrosomonadales</taxon>
        <taxon>Methylophilaceae</taxon>
        <taxon>Methylophilus</taxon>
    </lineage>
</organism>
<keyword evidence="1" id="KW-0812">Transmembrane</keyword>
<dbReference type="AlphaFoldDB" id="A0A1G9A325"/>
<dbReference type="Proteomes" id="UP000198629">
    <property type="component" value="Unassembled WGS sequence"/>
</dbReference>
<name>A0A1G9A325_9PROT</name>
<reference evidence="3" key="1">
    <citation type="submission" date="2016-10" db="EMBL/GenBank/DDBJ databases">
        <authorList>
            <person name="Varghese N."/>
            <person name="Submissions S."/>
        </authorList>
    </citation>
    <scope>NUCLEOTIDE SEQUENCE [LARGE SCALE GENOMIC DNA]</scope>
    <source>
        <strain evidence="3">CBMB127</strain>
    </source>
</reference>
<dbReference type="EMBL" id="FNFX01000001">
    <property type="protein sequence ID" value="SDK20790.1"/>
    <property type="molecule type" value="Genomic_DNA"/>
</dbReference>
<dbReference type="RefSeq" id="WP_091469696.1">
    <property type="nucleotide sequence ID" value="NZ_FNFX01000001.1"/>
</dbReference>
<sequence>MEKRTLFKHLLDTWQSLDGVWQQDAFLLWMCVIVVVMLFSSGAVIGLFLQSLWGIFTSGHQRTETDTSPHP</sequence>
<dbReference type="OrthoDB" id="8538765at2"/>
<proteinExistence type="predicted"/>
<dbReference type="STRING" id="492660.SAMN05192566_0619"/>
<feature type="transmembrane region" description="Helical" evidence="1">
    <location>
        <begin position="26"/>
        <end position="49"/>
    </location>
</feature>
<gene>
    <name evidence="2" type="ORF">SAMN05192566_0619</name>
</gene>
<evidence type="ECO:0000313" key="2">
    <source>
        <dbReference type="EMBL" id="SDK20790.1"/>
    </source>
</evidence>
<keyword evidence="1" id="KW-1133">Transmembrane helix</keyword>